<evidence type="ECO:0000256" key="2">
    <source>
        <dbReference type="ARBA" id="ARBA00012332"/>
    </source>
</evidence>
<dbReference type="InterPro" id="IPR001590">
    <property type="entry name" value="Peptidase_M12B"/>
</dbReference>
<dbReference type="Proteomes" id="UP000770717">
    <property type="component" value="Unassembled WGS sequence"/>
</dbReference>
<evidence type="ECO:0000313" key="9">
    <source>
        <dbReference type="Proteomes" id="UP000770717"/>
    </source>
</evidence>
<dbReference type="GO" id="GO:0046872">
    <property type="term" value="F:metal ion binding"/>
    <property type="evidence" value="ECO:0007669"/>
    <property type="project" value="UniProtKB-KW"/>
</dbReference>
<feature type="non-terminal residue" evidence="8">
    <location>
        <position position="348"/>
    </location>
</feature>
<keyword evidence="4" id="KW-0479">Metal-binding</keyword>
<gene>
    <name evidence="8" type="ORF">GDO78_019419</name>
</gene>
<keyword evidence="5" id="KW-0472">Membrane</keyword>
<dbReference type="InterPro" id="IPR049038">
    <property type="entry name" value="ADAM10_Cys-rich"/>
</dbReference>
<dbReference type="GO" id="GO:0007219">
    <property type="term" value="P:Notch signaling pathway"/>
    <property type="evidence" value="ECO:0007669"/>
    <property type="project" value="TreeGrafter"/>
</dbReference>
<dbReference type="EC" id="3.4.24.81" evidence="2"/>
<keyword evidence="3" id="KW-0165">Cleavage on pair of basic residues</keyword>
<dbReference type="AlphaFoldDB" id="A0A8J6ECH5"/>
<sequence length="348" mass="38964">HDESSECASFTVFSPNGNYLMFPYATDGNQYNNDKFSVCSIQYIASLLQVKKDKCFIESGQPICGNQIVEPGEKCDVGDQDNDECCYGVNAGERLQCTLKPGKQCSPSQGQCCDNSCSHKRKGELCREEAECTFKSFCTGETSVCPTSPPKDNYTLCNAGTRICLDAMCLQSVCAKYHLEQCECDTHSLYEKCQLCCQIPDDANSCRSTHSSQLGPLFNMTAIHLPAGAPCKQRQGYCDKLYICRLVDADGPIARLKNSFLTLIEFDPAAWMKTRWWAILLIILMLGAIMAGTILIFGRTLDSKEVEKTRKPTGRVDPRRSDALQQYFIYTRKELHMASIYMQSETRI</sequence>
<protein>
    <recommendedName>
        <fullName evidence="2">ADAM10 endopeptidase</fullName>
        <ecNumber evidence="2">3.4.24.81</ecNumber>
    </recommendedName>
</protein>
<dbReference type="PROSITE" id="PS50214">
    <property type="entry name" value="DISINTEGRIN_2"/>
    <property type="match status" value="1"/>
</dbReference>
<evidence type="ECO:0000313" key="8">
    <source>
        <dbReference type="EMBL" id="KAG9464771.1"/>
    </source>
</evidence>
<dbReference type="InterPro" id="IPR051489">
    <property type="entry name" value="ADAM_Metalloproteinase"/>
</dbReference>
<name>A0A8J6ECH5_ELECQ</name>
<evidence type="ECO:0000256" key="5">
    <source>
        <dbReference type="SAM" id="Phobius"/>
    </source>
</evidence>
<dbReference type="SUPFAM" id="SSF57552">
    <property type="entry name" value="Blood coagulation inhibitor (disintegrin)"/>
    <property type="match status" value="1"/>
</dbReference>
<comment type="caution">
    <text evidence="4">Lacks conserved residue(s) required for the propagation of feature annotation.</text>
</comment>
<feature type="transmembrane region" description="Helical" evidence="5">
    <location>
        <begin position="276"/>
        <end position="298"/>
    </location>
</feature>
<dbReference type="InterPro" id="IPR001762">
    <property type="entry name" value="Disintegrin_dom"/>
</dbReference>
<feature type="domain" description="Peptidase M12B" evidence="7">
    <location>
        <begin position="1"/>
        <end position="60"/>
    </location>
</feature>
<feature type="binding site" evidence="4">
    <location>
        <position position="1"/>
    </location>
    <ligand>
        <name>Zn(2+)</name>
        <dbReference type="ChEBI" id="CHEBI:29105"/>
        <note>catalytic</note>
    </ligand>
</feature>
<dbReference type="GO" id="GO:0005886">
    <property type="term" value="C:plasma membrane"/>
    <property type="evidence" value="ECO:0007669"/>
    <property type="project" value="TreeGrafter"/>
</dbReference>
<evidence type="ECO:0000259" key="6">
    <source>
        <dbReference type="PROSITE" id="PS50214"/>
    </source>
</evidence>
<dbReference type="Pfam" id="PF21299">
    <property type="entry name" value="ADAM10_Cys-rich"/>
    <property type="match status" value="1"/>
</dbReference>
<dbReference type="SUPFAM" id="SSF55486">
    <property type="entry name" value="Metalloproteases ('zincins'), catalytic domain"/>
    <property type="match status" value="1"/>
</dbReference>
<evidence type="ECO:0000256" key="4">
    <source>
        <dbReference type="PROSITE-ProRule" id="PRU00276"/>
    </source>
</evidence>
<comment type="caution">
    <text evidence="8">The sequence shown here is derived from an EMBL/GenBank/DDBJ whole genome shotgun (WGS) entry which is preliminary data.</text>
</comment>
<dbReference type="PROSITE" id="PS50215">
    <property type="entry name" value="ADAM_MEPRO"/>
    <property type="match status" value="1"/>
</dbReference>
<keyword evidence="4" id="KW-0862">Zinc</keyword>
<dbReference type="Gene3D" id="3.40.390.10">
    <property type="entry name" value="Collagenase (Catalytic Domain)"/>
    <property type="match status" value="1"/>
</dbReference>
<comment type="catalytic activity">
    <reaction evidence="1">
        <text>Endopeptidase of broad specificity.</text>
        <dbReference type="EC" id="3.4.24.81"/>
    </reaction>
</comment>
<feature type="domain" description="Disintegrin" evidence="6">
    <location>
        <begin position="61"/>
        <end position="153"/>
    </location>
</feature>
<dbReference type="EMBL" id="WNTK01003925">
    <property type="protein sequence ID" value="KAG9464771.1"/>
    <property type="molecule type" value="Genomic_DNA"/>
</dbReference>
<keyword evidence="5" id="KW-1133">Transmembrane helix</keyword>
<evidence type="ECO:0000256" key="1">
    <source>
        <dbReference type="ARBA" id="ARBA00001809"/>
    </source>
</evidence>
<keyword evidence="5" id="KW-0812">Transmembrane</keyword>
<dbReference type="SMART" id="SM00050">
    <property type="entry name" value="DISIN"/>
    <property type="match status" value="1"/>
</dbReference>
<dbReference type="Gene3D" id="4.10.70.10">
    <property type="entry name" value="Disintegrin domain"/>
    <property type="match status" value="1"/>
</dbReference>
<keyword evidence="9" id="KW-1185">Reference proteome</keyword>
<organism evidence="8 9">
    <name type="scientific">Eleutherodactylus coqui</name>
    <name type="common">Puerto Rican coqui</name>
    <dbReference type="NCBI Taxonomy" id="57060"/>
    <lineage>
        <taxon>Eukaryota</taxon>
        <taxon>Metazoa</taxon>
        <taxon>Chordata</taxon>
        <taxon>Craniata</taxon>
        <taxon>Vertebrata</taxon>
        <taxon>Euteleostomi</taxon>
        <taxon>Amphibia</taxon>
        <taxon>Batrachia</taxon>
        <taxon>Anura</taxon>
        <taxon>Neobatrachia</taxon>
        <taxon>Hyloidea</taxon>
        <taxon>Eleutherodactylidae</taxon>
        <taxon>Eleutherodactylinae</taxon>
        <taxon>Eleutherodactylus</taxon>
        <taxon>Eleutherodactylus</taxon>
    </lineage>
</organism>
<accession>A0A8J6ECH5</accession>
<reference evidence="8" key="1">
    <citation type="thesis" date="2020" institute="ProQuest LLC" country="789 East Eisenhower Parkway, Ann Arbor, MI, USA">
        <title>Comparative Genomics and Chromosome Evolution.</title>
        <authorList>
            <person name="Mudd A.B."/>
        </authorList>
    </citation>
    <scope>NUCLEOTIDE SEQUENCE</scope>
    <source>
        <strain evidence="8">HN-11 Male</strain>
        <tissue evidence="8">Kidney and liver</tissue>
    </source>
</reference>
<dbReference type="PANTHER" id="PTHR45702:SF1">
    <property type="entry name" value="DISINTEGRIN AND METALLOPROTEINASE DOMAIN-CONTAINING PROTEIN 10 ISOFORM X1"/>
    <property type="match status" value="1"/>
</dbReference>
<dbReference type="GO" id="GO:0006509">
    <property type="term" value="P:membrane protein ectodomain proteolysis"/>
    <property type="evidence" value="ECO:0007669"/>
    <property type="project" value="TreeGrafter"/>
</dbReference>
<proteinExistence type="predicted"/>
<dbReference type="InterPro" id="IPR036436">
    <property type="entry name" value="Disintegrin_dom_sf"/>
</dbReference>
<dbReference type="GO" id="GO:0004222">
    <property type="term" value="F:metalloendopeptidase activity"/>
    <property type="evidence" value="ECO:0007669"/>
    <property type="project" value="InterPro"/>
</dbReference>
<dbReference type="PANTHER" id="PTHR45702">
    <property type="entry name" value="ADAM10/ADAM17 METALLOPEPTIDASE FAMILY MEMBER"/>
    <property type="match status" value="1"/>
</dbReference>
<dbReference type="OrthoDB" id="2149267at2759"/>
<dbReference type="Pfam" id="PF00200">
    <property type="entry name" value="Disintegrin"/>
    <property type="match status" value="1"/>
</dbReference>
<evidence type="ECO:0000256" key="3">
    <source>
        <dbReference type="ARBA" id="ARBA00022685"/>
    </source>
</evidence>
<evidence type="ECO:0000259" key="7">
    <source>
        <dbReference type="PROSITE" id="PS50215"/>
    </source>
</evidence>
<dbReference type="InterPro" id="IPR024079">
    <property type="entry name" value="MetalloPept_cat_dom_sf"/>
</dbReference>